<dbReference type="Proteomes" id="UP001374584">
    <property type="component" value="Unassembled WGS sequence"/>
</dbReference>
<evidence type="ECO:0000313" key="2">
    <source>
        <dbReference type="Proteomes" id="UP001374584"/>
    </source>
</evidence>
<dbReference type="AlphaFoldDB" id="A0AAN9RCF2"/>
<organism evidence="1 2">
    <name type="scientific">Phaseolus coccineus</name>
    <name type="common">Scarlet runner bean</name>
    <name type="synonym">Phaseolus multiflorus</name>
    <dbReference type="NCBI Taxonomy" id="3886"/>
    <lineage>
        <taxon>Eukaryota</taxon>
        <taxon>Viridiplantae</taxon>
        <taxon>Streptophyta</taxon>
        <taxon>Embryophyta</taxon>
        <taxon>Tracheophyta</taxon>
        <taxon>Spermatophyta</taxon>
        <taxon>Magnoliopsida</taxon>
        <taxon>eudicotyledons</taxon>
        <taxon>Gunneridae</taxon>
        <taxon>Pentapetalae</taxon>
        <taxon>rosids</taxon>
        <taxon>fabids</taxon>
        <taxon>Fabales</taxon>
        <taxon>Fabaceae</taxon>
        <taxon>Papilionoideae</taxon>
        <taxon>50 kb inversion clade</taxon>
        <taxon>NPAAA clade</taxon>
        <taxon>indigoferoid/millettioid clade</taxon>
        <taxon>Phaseoleae</taxon>
        <taxon>Phaseolus</taxon>
    </lineage>
</organism>
<keyword evidence="2" id="KW-1185">Reference proteome</keyword>
<protein>
    <submittedName>
        <fullName evidence="1">Uncharacterized protein</fullName>
    </submittedName>
</protein>
<comment type="caution">
    <text evidence="1">The sequence shown here is derived from an EMBL/GenBank/DDBJ whole genome shotgun (WGS) entry which is preliminary data.</text>
</comment>
<proteinExistence type="predicted"/>
<dbReference type="EMBL" id="JAYMYR010000004">
    <property type="protein sequence ID" value="KAK7367142.1"/>
    <property type="molecule type" value="Genomic_DNA"/>
</dbReference>
<evidence type="ECO:0000313" key="1">
    <source>
        <dbReference type="EMBL" id="KAK7367142.1"/>
    </source>
</evidence>
<reference evidence="1 2" key="1">
    <citation type="submission" date="2024-01" db="EMBL/GenBank/DDBJ databases">
        <title>The genomes of 5 underutilized Papilionoideae crops provide insights into root nodulation and disease resistanc.</title>
        <authorList>
            <person name="Jiang F."/>
        </authorList>
    </citation>
    <scope>NUCLEOTIDE SEQUENCE [LARGE SCALE GENOMIC DNA]</scope>
    <source>
        <strain evidence="1">JINMINGXINNONG_FW02</strain>
        <tissue evidence="1">Leaves</tissue>
    </source>
</reference>
<sequence>MSSNLHSVNHDSEQELVKNEIRFEVWLRYQVPSKFCNLSNLLKSNKNMSNSTILRVSGTSERLHAEIEKSIALRERG</sequence>
<gene>
    <name evidence="1" type="ORF">VNO80_09151</name>
</gene>
<name>A0AAN9RCF2_PHACN</name>
<accession>A0AAN9RCF2</accession>